<gene>
    <name evidence="2" type="ORF">MSHO_17120</name>
</gene>
<accession>A0A7I7L9Q6</accession>
<evidence type="ECO:0008006" key="4">
    <source>
        <dbReference type="Google" id="ProtNLM"/>
    </source>
</evidence>
<feature type="signal peptide" evidence="1">
    <location>
        <begin position="1"/>
        <end position="20"/>
    </location>
</feature>
<feature type="chain" id="PRO_5038897040" description="PE family protein" evidence="1">
    <location>
        <begin position="21"/>
        <end position="119"/>
    </location>
</feature>
<name>A0A7I7L9Q6_9MYCO</name>
<protein>
    <recommendedName>
        <fullName evidence="4">PE family protein</fullName>
    </recommendedName>
</protein>
<keyword evidence="3" id="KW-1185">Reference proteome</keyword>
<dbReference type="Proteomes" id="UP000467164">
    <property type="component" value="Chromosome"/>
</dbReference>
<dbReference type="AlphaFoldDB" id="A0A7I7L9Q6"/>
<proteinExistence type="predicted"/>
<dbReference type="KEGG" id="msho:MSHO_17120"/>
<evidence type="ECO:0000256" key="1">
    <source>
        <dbReference type="SAM" id="SignalP"/>
    </source>
</evidence>
<evidence type="ECO:0000313" key="3">
    <source>
        <dbReference type="Proteomes" id="UP000467164"/>
    </source>
</evidence>
<reference evidence="2 3" key="1">
    <citation type="journal article" date="2019" name="Emerg. Microbes Infect.">
        <title>Comprehensive subspecies identification of 175 nontuberculous mycobacteria species based on 7547 genomic profiles.</title>
        <authorList>
            <person name="Matsumoto Y."/>
            <person name="Kinjo T."/>
            <person name="Motooka D."/>
            <person name="Nabeya D."/>
            <person name="Jung N."/>
            <person name="Uechi K."/>
            <person name="Horii T."/>
            <person name="Iida T."/>
            <person name="Fujita J."/>
            <person name="Nakamura S."/>
        </authorList>
    </citation>
    <scope>NUCLEOTIDE SEQUENCE [LARGE SCALE GENOMIC DNA]</scope>
    <source>
        <strain evidence="2 3">JCM 12657</strain>
    </source>
</reference>
<dbReference type="EMBL" id="AP022572">
    <property type="protein sequence ID" value="BBX56367.1"/>
    <property type="molecule type" value="Genomic_DNA"/>
</dbReference>
<sequence>MWFIAISGSGGVAASASACAAACANACVARAFARAEAVANQLTIGTAAAIARSPLSPLHTSPADFSRADTSMACASRAAAQSFRPVATASIDVDPAPAINRAVLSSGGIACHSMMTPVF</sequence>
<organism evidence="2 3">
    <name type="scientific">Mycobacterium shottsii</name>
    <dbReference type="NCBI Taxonomy" id="133549"/>
    <lineage>
        <taxon>Bacteria</taxon>
        <taxon>Bacillati</taxon>
        <taxon>Actinomycetota</taxon>
        <taxon>Actinomycetes</taxon>
        <taxon>Mycobacteriales</taxon>
        <taxon>Mycobacteriaceae</taxon>
        <taxon>Mycobacterium</taxon>
        <taxon>Mycobacterium ulcerans group</taxon>
    </lineage>
</organism>
<evidence type="ECO:0000313" key="2">
    <source>
        <dbReference type="EMBL" id="BBX56367.1"/>
    </source>
</evidence>
<keyword evidence="1" id="KW-0732">Signal</keyword>